<proteinExistence type="predicted"/>
<protein>
    <submittedName>
        <fullName evidence="2">Uncharacterized protein</fullName>
    </submittedName>
</protein>
<gene>
    <name evidence="2" type="ORF">P8V03_09090</name>
</gene>
<name>A0ABU4JTS4_9CLOT</name>
<dbReference type="Proteomes" id="UP001281656">
    <property type="component" value="Unassembled WGS sequence"/>
</dbReference>
<organism evidence="2 3">
    <name type="scientific">Clostridium tanneri</name>
    <dbReference type="NCBI Taxonomy" id="3037988"/>
    <lineage>
        <taxon>Bacteria</taxon>
        <taxon>Bacillati</taxon>
        <taxon>Bacillota</taxon>
        <taxon>Clostridia</taxon>
        <taxon>Eubacteriales</taxon>
        <taxon>Clostridiaceae</taxon>
        <taxon>Clostridium</taxon>
    </lineage>
</organism>
<evidence type="ECO:0000256" key="1">
    <source>
        <dbReference type="SAM" id="MobiDB-lite"/>
    </source>
</evidence>
<keyword evidence="3" id="KW-1185">Reference proteome</keyword>
<feature type="region of interest" description="Disordered" evidence="1">
    <location>
        <begin position="30"/>
        <end position="52"/>
    </location>
</feature>
<comment type="caution">
    <text evidence="2">The sequence shown here is derived from an EMBL/GenBank/DDBJ whole genome shotgun (WGS) entry which is preliminary data.</text>
</comment>
<sequence length="173" mass="18955">MDENSKAINIDSPLYEGFEEISTSSECCCPTTARPTTARPTTSRPTTVRPTTAAPTQAPCTCCSAEQRPITYDKCELEKTETFNNVTLDCTGRLLDVNVTLRNVCPNKRIAVAVLVYEGSTLLSLKVCRLFSGDGSNCIPTLNAGRFCFVFDDDPCPPARTLTVRIVANYLER</sequence>
<feature type="compositionally biased region" description="Low complexity" evidence="1">
    <location>
        <begin position="31"/>
        <end position="52"/>
    </location>
</feature>
<dbReference type="EMBL" id="JARUJP010000008">
    <property type="protein sequence ID" value="MDW8801308.1"/>
    <property type="molecule type" value="Genomic_DNA"/>
</dbReference>
<accession>A0ABU4JTS4</accession>
<dbReference type="RefSeq" id="WP_318797932.1">
    <property type="nucleotide sequence ID" value="NZ_JARUJP010000008.1"/>
</dbReference>
<reference evidence="2 3" key="1">
    <citation type="submission" date="2023-04" db="EMBL/GenBank/DDBJ databases">
        <title>Clostridium tannerae sp. nov., isolated from the fecal material of an alpaca.</title>
        <authorList>
            <person name="Miller S."/>
            <person name="Hendry M."/>
            <person name="King J."/>
            <person name="Sankaranarayanan K."/>
            <person name="Lawson P.A."/>
        </authorList>
    </citation>
    <scope>NUCLEOTIDE SEQUENCE [LARGE SCALE GENOMIC DNA]</scope>
    <source>
        <strain evidence="2 3">A1-XYC3</strain>
    </source>
</reference>
<evidence type="ECO:0000313" key="3">
    <source>
        <dbReference type="Proteomes" id="UP001281656"/>
    </source>
</evidence>
<evidence type="ECO:0000313" key="2">
    <source>
        <dbReference type="EMBL" id="MDW8801308.1"/>
    </source>
</evidence>